<comment type="caution">
    <text evidence="5">The sequence shown here is derived from an EMBL/GenBank/DDBJ whole genome shotgun (WGS) entry which is preliminary data.</text>
</comment>
<comment type="subcellular location">
    <subcellularLocation>
        <location evidence="1">Secreted</location>
    </subcellularLocation>
</comment>
<protein>
    <submittedName>
        <fullName evidence="5">Uncharacterized protein</fullName>
    </submittedName>
</protein>
<gene>
    <name evidence="5" type="ORF">STRMA_1195</name>
</gene>
<dbReference type="STRING" id="764298.STRMA_1195"/>
<dbReference type="OrthoDB" id="9783680at2"/>
<keyword evidence="2" id="KW-0964">Secreted</keyword>
<keyword evidence="6" id="KW-1185">Reference proteome</keyword>
<feature type="signal peptide" evidence="4">
    <location>
        <begin position="1"/>
        <end position="24"/>
    </location>
</feature>
<evidence type="ECO:0000256" key="1">
    <source>
        <dbReference type="ARBA" id="ARBA00004613"/>
    </source>
</evidence>
<organism evidence="5 6">
    <name type="scientific">Streptococcus macacae NCTC 11558</name>
    <dbReference type="NCBI Taxonomy" id="764298"/>
    <lineage>
        <taxon>Bacteria</taxon>
        <taxon>Bacillati</taxon>
        <taxon>Bacillota</taxon>
        <taxon>Bacilli</taxon>
        <taxon>Lactobacillales</taxon>
        <taxon>Streptococcaceae</taxon>
        <taxon>Streptococcus</taxon>
    </lineage>
</organism>
<dbReference type="Gene3D" id="1.10.10.1270">
    <property type="entry name" value="Sbi, C3 binding domain IV"/>
    <property type="match status" value="1"/>
</dbReference>
<keyword evidence="3 4" id="KW-0732">Signal</keyword>
<dbReference type="AlphaFoldDB" id="G5JWQ9"/>
<reference evidence="5 6" key="1">
    <citation type="journal article" date="2014" name="Int. J. Syst. Evol. Microbiol.">
        <title>Phylogenomics and the dynamic genome evolution of the genus Streptococcus.</title>
        <authorList>
            <consortium name="The Broad Institute Genome Sequencing Platform"/>
            <person name="Richards V.P."/>
            <person name="Palmer S.R."/>
            <person name="Pavinski Bitar P.D."/>
            <person name="Qin X."/>
            <person name="Weinstock G.M."/>
            <person name="Highlander S.K."/>
            <person name="Town C.D."/>
            <person name="Burne R.A."/>
            <person name="Stanhope M.J."/>
        </authorList>
    </citation>
    <scope>NUCLEOTIDE SEQUENCE [LARGE SCALE GENOMIC DNA]</scope>
    <source>
        <strain evidence="5 6">NCTC 11558</strain>
    </source>
</reference>
<evidence type="ECO:0000256" key="3">
    <source>
        <dbReference type="ARBA" id="ARBA00022729"/>
    </source>
</evidence>
<dbReference type="RefSeq" id="WP_003081035.1">
    <property type="nucleotide sequence ID" value="NZ_AEUW02000001.1"/>
</dbReference>
<dbReference type="Proteomes" id="UP000003573">
    <property type="component" value="Unassembled WGS sequence"/>
</dbReference>
<dbReference type="EMBL" id="AEUW02000001">
    <property type="protein sequence ID" value="EHJ52699.1"/>
    <property type="molecule type" value="Genomic_DNA"/>
</dbReference>
<dbReference type="InterPro" id="IPR041909">
    <property type="entry name" value="Sbi_C3_db_domIV"/>
</dbReference>
<sequence>MKKKKLVMLMAAFIVALSSQHLLFSNSGNHFFNTATASASTLDTDAEKAVKKLEDHQKRENLVKAQQKVDTLSDVTKKEKLQHRIDLVEQAIIIKEAQTAVKYLEDHQDRNNIADAQNKTALVTDEGTKANLTNRINLVENAIAVKEAQASENTVSAQEDRTVYVTGGGKSKVYWYSTDSMPWNTNKNNIIQMKESQAIAAGKRHSLTEP</sequence>
<feature type="chain" id="PRO_5003479515" evidence="4">
    <location>
        <begin position="25"/>
        <end position="210"/>
    </location>
</feature>
<evidence type="ECO:0000256" key="2">
    <source>
        <dbReference type="ARBA" id="ARBA00022525"/>
    </source>
</evidence>
<accession>G5JWQ9</accession>
<evidence type="ECO:0000313" key="5">
    <source>
        <dbReference type="EMBL" id="EHJ52699.1"/>
    </source>
</evidence>
<proteinExistence type="predicted"/>
<dbReference type="GO" id="GO:0005576">
    <property type="term" value="C:extracellular region"/>
    <property type="evidence" value="ECO:0007669"/>
    <property type="project" value="UniProtKB-SubCell"/>
</dbReference>
<name>G5JWQ9_9STRE</name>
<evidence type="ECO:0000256" key="4">
    <source>
        <dbReference type="SAM" id="SignalP"/>
    </source>
</evidence>
<evidence type="ECO:0000313" key="6">
    <source>
        <dbReference type="Proteomes" id="UP000003573"/>
    </source>
</evidence>